<gene>
    <name evidence="1" type="ORF">BFC17_21875</name>
</gene>
<dbReference type="AlphaFoldDB" id="A0A1E8FE46"/>
<dbReference type="EMBL" id="MJIC01000014">
    <property type="protein sequence ID" value="OFI34189.1"/>
    <property type="molecule type" value="Genomic_DNA"/>
</dbReference>
<comment type="caution">
    <text evidence="1">The sequence shown here is derived from an EMBL/GenBank/DDBJ whole genome shotgun (WGS) entry which is preliminary data.</text>
</comment>
<protein>
    <submittedName>
        <fullName evidence="1">Uncharacterized protein</fullName>
    </submittedName>
</protein>
<sequence length="208" mass="23866">MIEGKKFADALQEVFDSIEKFMELTKESEYPMLSEDGVHTYIAEVGKYPFQIAGQFHRPNEYLRCLLDMLQANFEPEILGTFFLNSNMSFLYDNLPKGAFALGYLSLIKPEDESWEYFVTETLSNKSKMCGYDKDNIRCTFIVLSAGDEYSFELVEKANHFFDSGMSINETIGLIRGAVIDKQNHVAFCHDRSLGKKVRFSAWFIFAA</sequence>
<evidence type="ECO:0000313" key="2">
    <source>
        <dbReference type="Proteomes" id="UP000176037"/>
    </source>
</evidence>
<keyword evidence="2" id="KW-1185">Reference proteome</keyword>
<organism evidence="1 2">
    <name type="scientific">Alteromonas lipolytica</name>
    <dbReference type="NCBI Taxonomy" id="1856405"/>
    <lineage>
        <taxon>Bacteria</taxon>
        <taxon>Pseudomonadati</taxon>
        <taxon>Pseudomonadota</taxon>
        <taxon>Gammaproteobacteria</taxon>
        <taxon>Alteromonadales</taxon>
        <taxon>Alteromonadaceae</taxon>
        <taxon>Alteromonas/Salinimonas group</taxon>
        <taxon>Alteromonas</taxon>
    </lineage>
</organism>
<dbReference type="OrthoDB" id="7107827at2"/>
<dbReference type="Proteomes" id="UP000176037">
    <property type="component" value="Unassembled WGS sequence"/>
</dbReference>
<proteinExistence type="predicted"/>
<accession>A0A1E8FE46</accession>
<evidence type="ECO:0000313" key="1">
    <source>
        <dbReference type="EMBL" id="OFI34189.1"/>
    </source>
</evidence>
<reference evidence="1 2" key="1">
    <citation type="submission" date="2016-09" db="EMBL/GenBank/DDBJ databases">
        <title>Alteromonas lipolytica, a new species isolated from sea water.</title>
        <authorList>
            <person name="Wu Y.-H."/>
            <person name="Cheng H."/>
            <person name="Xu X.-W."/>
        </authorList>
    </citation>
    <scope>NUCLEOTIDE SEQUENCE [LARGE SCALE GENOMIC DNA]</scope>
    <source>
        <strain evidence="1 2">JW12</strain>
    </source>
</reference>
<dbReference type="RefSeq" id="WP_070177117.1">
    <property type="nucleotide sequence ID" value="NZ_BMJR01000011.1"/>
</dbReference>
<name>A0A1E8FE46_9ALTE</name>
<dbReference type="STRING" id="1856405.BFC17_21875"/>